<feature type="binding site" evidence="4">
    <location>
        <position position="90"/>
    </location>
    <ligand>
        <name>substrate</name>
    </ligand>
</feature>
<proteinExistence type="inferred from homology"/>
<feature type="binding site" evidence="4">
    <location>
        <position position="180"/>
    </location>
    <ligand>
        <name>substrate</name>
    </ligand>
</feature>
<accession>A0ABS2ZDN8</accession>
<reference evidence="6 7" key="1">
    <citation type="submission" date="2021-01" db="EMBL/GenBank/DDBJ databases">
        <title>Genome Sequencing of Type Strains.</title>
        <authorList>
            <person name="Lemaire J.F."/>
            <person name="Inderbitzin P."/>
            <person name="Collins S.B."/>
            <person name="Wespe N."/>
            <person name="Knight-Connoni V."/>
        </authorList>
    </citation>
    <scope>NUCLEOTIDE SEQUENCE [LARGE SCALE GENOMIC DNA]</scope>
    <source>
        <strain evidence="6 7">DSM 14730</strain>
    </source>
</reference>
<evidence type="ECO:0000256" key="2">
    <source>
        <dbReference type="ARBA" id="ARBA00022801"/>
    </source>
</evidence>
<feature type="binding site" evidence="4">
    <location>
        <position position="210"/>
    </location>
    <ligand>
        <name>substrate</name>
    </ligand>
</feature>
<gene>
    <name evidence="4" type="primary">mtaD</name>
    <name evidence="6" type="ORF">JYA64_13440</name>
</gene>
<dbReference type="InterPro" id="IPR050287">
    <property type="entry name" value="MTA/SAH_deaminase"/>
</dbReference>
<feature type="binding site" evidence="4">
    <location>
        <position position="63"/>
    </location>
    <ligand>
        <name>Zn(2+)</name>
        <dbReference type="ChEBI" id="CHEBI:29105"/>
    </ligand>
</feature>
<dbReference type="PANTHER" id="PTHR43794">
    <property type="entry name" value="AMINOHYDROLASE SSNA-RELATED"/>
    <property type="match status" value="1"/>
</dbReference>
<dbReference type="InterPro" id="IPR011059">
    <property type="entry name" value="Metal-dep_hydrolase_composite"/>
</dbReference>
<dbReference type="HAMAP" id="MF_01281">
    <property type="entry name" value="MTA_SAH_deamin"/>
    <property type="match status" value="1"/>
</dbReference>
<dbReference type="SUPFAM" id="SSF51556">
    <property type="entry name" value="Metallo-dependent hydrolases"/>
    <property type="match status" value="1"/>
</dbReference>
<organism evidence="6 7">
    <name type="scientific">Fictibacillus barbaricus</name>
    <dbReference type="NCBI Taxonomy" id="182136"/>
    <lineage>
        <taxon>Bacteria</taxon>
        <taxon>Bacillati</taxon>
        <taxon>Bacillota</taxon>
        <taxon>Bacilli</taxon>
        <taxon>Bacillales</taxon>
        <taxon>Fictibacillaceae</taxon>
        <taxon>Fictibacillus</taxon>
    </lineage>
</organism>
<dbReference type="InterPro" id="IPR006680">
    <property type="entry name" value="Amidohydro-rel"/>
</dbReference>
<comment type="function">
    <text evidence="4">Catalyzes the deamination of 5-methylthioadenosine and S-adenosyl-L-homocysteine into 5-methylthioinosine and S-inosyl-L-homocysteine, respectively. Is also able to deaminate adenosine.</text>
</comment>
<dbReference type="RefSeq" id="WP_188400644.1">
    <property type="nucleotide sequence ID" value="NZ_BMCE01000001.1"/>
</dbReference>
<keyword evidence="3 4" id="KW-0862">Zinc</keyword>
<feature type="binding site" evidence="4">
    <location>
        <position position="142"/>
    </location>
    <ligand>
        <name>substrate</name>
    </ligand>
</feature>
<evidence type="ECO:0000313" key="7">
    <source>
        <dbReference type="Proteomes" id="UP001319060"/>
    </source>
</evidence>
<keyword evidence="7" id="KW-1185">Reference proteome</keyword>
<comment type="caution">
    <text evidence="4">Lacks conserved residue(s) required for the propagation of feature annotation.</text>
</comment>
<keyword evidence="2 4" id="KW-0378">Hydrolase</keyword>
<protein>
    <recommendedName>
        <fullName evidence="4">5-methylthioadenosine/S-adenosylhomocysteine deaminase</fullName>
        <shortName evidence="4">MTA/SAH deaminase</shortName>
        <ecNumber evidence="4">3.5.4.28</ecNumber>
        <ecNumber evidence="4">3.5.4.31</ecNumber>
    </recommendedName>
</protein>
<name>A0ABS2ZDN8_9BACL</name>
<dbReference type="EMBL" id="JAFHKS010000044">
    <property type="protein sequence ID" value="MBN3546303.1"/>
    <property type="molecule type" value="Genomic_DNA"/>
</dbReference>
<dbReference type="Proteomes" id="UP001319060">
    <property type="component" value="Unassembled WGS sequence"/>
</dbReference>
<comment type="catalytic activity">
    <reaction evidence="4">
        <text>S-adenosyl-L-homocysteine + H2O + H(+) = S-inosyl-L-homocysteine + NH4(+)</text>
        <dbReference type="Rhea" id="RHEA:20716"/>
        <dbReference type="ChEBI" id="CHEBI:15377"/>
        <dbReference type="ChEBI" id="CHEBI:15378"/>
        <dbReference type="ChEBI" id="CHEBI:28938"/>
        <dbReference type="ChEBI" id="CHEBI:57856"/>
        <dbReference type="ChEBI" id="CHEBI:57985"/>
        <dbReference type="EC" id="3.5.4.28"/>
    </reaction>
</comment>
<evidence type="ECO:0000256" key="3">
    <source>
        <dbReference type="ARBA" id="ARBA00022833"/>
    </source>
</evidence>
<evidence type="ECO:0000256" key="1">
    <source>
        <dbReference type="ARBA" id="ARBA00022723"/>
    </source>
</evidence>
<dbReference type="InterPro" id="IPR023512">
    <property type="entry name" value="Deaminase_MtaD/DadD"/>
</dbReference>
<feature type="binding site" evidence="4">
    <location>
        <position position="295"/>
    </location>
    <ligand>
        <name>Zn(2+)</name>
        <dbReference type="ChEBI" id="CHEBI:29105"/>
    </ligand>
</feature>
<dbReference type="EC" id="3.5.4.28" evidence="4"/>
<comment type="catalytic activity">
    <reaction evidence="4">
        <text>S-methyl-5'-thioadenosine + H2O + H(+) = S-methyl-5'-thioinosine + NH4(+)</text>
        <dbReference type="Rhea" id="RHEA:25025"/>
        <dbReference type="ChEBI" id="CHEBI:15377"/>
        <dbReference type="ChEBI" id="CHEBI:15378"/>
        <dbReference type="ChEBI" id="CHEBI:17509"/>
        <dbReference type="ChEBI" id="CHEBI:28938"/>
        <dbReference type="ChEBI" id="CHEBI:48595"/>
        <dbReference type="EC" id="3.5.4.31"/>
    </reaction>
</comment>
<dbReference type="PANTHER" id="PTHR43794:SF11">
    <property type="entry name" value="AMIDOHYDROLASE-RELATED DOMAIN-CONTAINING PROTEIN"/>
    <property type="match status" value="1"/>
</dbReference>
<comment type="caution">
    <text evidence="6">The sequence shown here is derived from an EMBL/GenBank/DDBJ whole genome shotgun (WGS) entry which is preliminary data.</text>
</comment>
<dbReference type="Gene3D" id="3.20.20.140">
    <property type="entry name" value="Metal-dependent hydrolases"/>
    <property type="match status" value="1"/>
</dbReference>
<feature type="binding site" evidence="4">
    <location>
        <position position="295"/>
    </location>
    <ligand>
        <name>substrate</name>
    </ligand>
</feature>
<comment type="cofactor">
    <cofactor evidence="4">
        <name>Zn(2+)</name>
        <dbReference type="ChEBI" id="CHEBI:29105"/>
    </cofactor>
    <text evidence="4">Binds 1 zinc ion per subunit.</text>
</comment>
<feature type="domain" description="Amidohydrolase-related" evidence="5">
    <location>
        <begin position="53"/>
        <end position="399"/>
    </location>
</feature>
<evidence type="ECO:0000313" key="6">
    <source>
        <dbReference type="EMBL" id="MBN3546303.1"/>
    </source>
</evidence>
<evidence type="ECO:0000259" key="5">
    <source>
        <dbReference type="Pfam" id="PF01979"/>
    </source>
</evidence>
<sequence>MLIQNIQYMTVTDDGKWIANSGDILIKDKRIEKIGSVEYDDSIEKLDGRGMLALPGLVNGHQHTPMSLLRCYSDDVTLMTWLNKKMLPLEMKMDNDDRYWGALLSMAEMIKSGTTSYADMYIGIDHVAEAAVESGIRSVIARGLIAMDSDYEGRLKEAGDVVDRWQGKGNGRITTMIAPHSPYMCPPDFLKAAVGLSNEKNVPLHIHLAETKDEEQMIQEKYGVRPVHYLEQAGVFERPVLLAHGVHFNDEDFKVLQSVRGGIIHNPVSNAKLGCGISDVKRLLNSGVKVGLGTDGPASASSLDLFFEMKAASWFQKLKYEDAAVLSAHDILTMATQNGADILGIGEEVGSLTVGKKADVILMDMNKLHLTPSHEPANLLVYAATGQDVDTVIIDGEIVMRGRELTTIDEEKVMANAKERTKELLKRL</sequence>
<evidence type="ECO:0000256" key="4">
    <source>
        <dbReference type="HAMAP-Rule" id="MF_01281"/>
    </source>
</evidence>
<comment type="similarity">
    <text evidence="4">Belongs to the metallo-dependent hydrolases superfamily. MTA/SAH deaminase family.</text>
</comment>
<dbReference type="EC" id="3.5.4.31" evidence="4"/>
<dbReference type="Pfam" id="PF01979">
    <property type="entry name" value="Amidohydro_1"/>
    <property type="match status" value="1"/>
</dbReference>
<dbReference type="InterPro" id="IPR032466">
    <property type="entry name" value="Metal_Hydrolase"/>
</dbReference>
<feature type="binding site" evidence="4">
    <location>
        <position position="207"/>
    </location>
    <ligand>
        <name>Zn(2+)</name>
        <dbReference type="ChEBI" id="CHEBI:29105"/>
    </ligand>
</feature>
<feature type="binding site" evidence="4">
    <location>
        <position position="61"/>
    </location>
    <ligand>
        <name>Zn(2+)</name>
        <dbReference type="ChEBI" id="CHEBI:29105"/>
    </ligand>
</feature>
<dbReference type="CDD" id="cd01298">
    <property type="entry name" value="ATZ_TRZ_like"/>
    <property type="match status" value="1"/>
</dbReference>
<dbReference type="SUPFAM" id="SSF51338">
    <property type="entry name" value="Composite domain of metallo-dependent hydrolases"/>
    <property type="match status" value="1"/>
</dbReference>
<keyword evidence="1 4" id="KW-0479">Metal-binding</keyword>
<dbReference type="Gene3D" id="2.30.40.10">
    <property type="entry name" value="Urease, subunit C, domain 1"/>
    <property type="match status" value="1"/>
</dbReference>